<feature type="coiled-coil region" evidence="1">
    <location>
        <begin position="178"/>
        <end position="255"/>
    </location>
</feature>
<evidence type="ECO:0000256" key="1">
    <source>
        <dbReference type="SAM" id="Coils"/>
    </source>
</evidence>
<proteinExistence type="predicted"/>
<gene>
    <name evidence="3" type="ORF">METZ01_LOCUS76302</name>
</gene>
<dbReference type="Gene3D" id="3.40.50.300">
    <property type="entry name" value="P-loop containing nucleotide triphosphate hydrolases"/>
    <property type="match status" value="2"/>
</dbReference>
<protein>
    <recommendedName>
        <fullName evidence="2">RecF/RecN/SMC N-terminal domain-containing protein</fullName>
    </recommendedName>
</protein>
<dbReference type="AlphaFoldDB" id="A0A381U7C4"/>
<feature type="non-terminal residue" evidence="3">
    <location>
        <position position="838"/>
    </location>
</feature>
<dbReference type="SUPFAM" id="SSF52540">
    <property type="entry name" value="P-loop containing nucleoside triphosphate hydrolases"/>
    <property type="match status" value="1"/>
</dbReference>
<sequence length="838" mass="95436">MINFKKLKLKGFKSFVEPTDIIIEKGLTGIVGPNGCGKSNLVEAFRFVMGELSPKQMRGSELDDVIFNGTTDRPAWDIAEVTIDLDNSERKAPSLFNQSDEIEVTRRIWRGEGSEYRVNGREVRLKDVQLLFADASTGARSTSMVSQGRIGAIIVAKPEQRRTLLEEAAGITGLHSRRHDAELRLNSTENNLERVKDVLKTQEEQLEVLKKQSKQAERYKNIQNYITKARAAVFYQKWLLEKEKLEETNKKFKEQDKLVVSQTQTVASVNVQHENILQTLPNLRLEENKIASELQKNSINLNNQEKEIERANAAVEQIQIRIGQIKNDISREQFLLDDTKENLIRVRDEKSLLEKEQGDLFVEENDDLYSKPKPQKNNNPMIDYLDFEDGYEKALASVFSDELMASINEEQSSYWKILNAKKYKSVFPENVIPFSSIIKAPDNLKKRLDFIGLIESKENIHELQNNLSDGQVLVSKTGEIWRWDGFTSKGKENASIKTVLEQLKNRRLKQLSAEEKKWLDIMTTAQKRIDELHERQQILKKELEKMRSMPENISSEKKNLINLINENKKEHESIAKKLQDEEKQANEINKKLKLEEVKLNELREEKIRIEGIIGTIAETIKQLTDQVKERLGIALDGLFDLAKINPNKAHSSIEDLEKKLERLIAEQERLGGVNLLAEQEAKELGEKVDSIKKNQSDLLAAIAKLREAIDKLNTEGRQRLLAAYGVVNENFQNLFVKLFGGGKAYLKFTDENDPLQAGLEIFASPPGKKLQHLSLLSGGEQALTALSLLFAVFLSNPAPICVLDEVDAPLDDTNVDRFCSLVEEIAKSSQTKFLIITH</sequence>
<accession>A0A381U7C4</accession>
<dbReference type="PANTHER" id="PTHR18937">
    <property type="entry name" value="STRUCTURAL MAINTENANCE OF CHROMOSOMES SMC FAMILY MEMBER"/>
    <property type="match status" value="1"/>
</dbReference>
<feature type="coiled-coil region" evidence="1">
    <location>
        <begin position="653"/>
        <end position="715"/>
    </location>
</feature>
<feature type="domain" description="RecF/RecN/SMC N-terminal" evidence="2">
    <location>
        <begin position="5"/>
        <end position="838"/>
    </location>
</feature>
<feature type="coiled-coil region" evidence="1">
    <location>
        <begin position="522"/>
        <end position="605"/>
    </location>
</feature>
<name>A0A381U7C4_9ZZZZ</name>
<reference evidence="3" key="1">
    <citation type="submission" date="2018-05" db="EMBL/GenBank/DDBJ databases">
        <authorList>
            <person name="Lanie J.A."/>
            <person name="Ng W.-L."/>
            <person name="Kazmierczak K.M."/>
            <person name="Andrzejewski T.M."/>
            <person name="Davidsen T.M."/>
            <person name="Wayne K.J."/>
            <person name="Tettelin H."/>
            <person name="Glass J.I."/>
            <person name="Rusch D."/>
            <person name="Podicherti R."/>
            <person name="Tsui H.-C.T."/>
            <person name="Winkler M.E."/>
        </authorList>
    </citation>
    <scope>NUCLEOTIDE SEQUENCE</scope>
</reference>
<dbReference type="EMBL" id="UINC01005771">
    <property type="protein sequence ID" value="SVA23448.1"/>
    <property type="molecule type" value="Genomic_DNA"/>
</dbReference>
<keyword evidence="1" id="KW-0175">Coiled coil</keyword>
<organism evidence="3">
    <name type="scientific">marine metagenome</name>
    <dbReference type="NCBI Taxonomy" id="408172"/>
    <lineage>
        <taxon>unclassified sequences</taxon>
        <taxon>metagenomes</taxon>
        <taxon>ecological metagenomes</taxon>
    </lineage>
</organism>
<dbReference type="InterPro" id="IPR003395">
    <property type="entry name" value="RecF/RecN/SMC_N"/>
</dbReference>
<dbReference type="InterPro" id="IPR027417">
    <property type="entry name" value="P-loop_NTPase"/>
</dbReference>
<evidence type="ECO:0000313" key="3">
    <source>
        <dbReference type="EMBL" id="SVA23448.1"/>
    </source>
</evidence>
<dbReference type="Pfam" id="PF02463">
    <property type="entry name" value="SMC_N"/>
    <property type="match status" value="1"/>
</dbReference>
<feature type="coiled-coil region" evidence="1">
    <location>
        <begin position="291"/>
        <end position="356"/>
    </location>
</feature>
<evidence type="ECO:0000259" key="2">
    <source>
        <dbReference type="Pfam" id="PF02463"/>
    </source>
</evidence>